<gene>
    <name evidence="1" type="ORF">G3T36_18025</name>
</gene>
<dbReference type="Proteomes" id="UP000474967">
    <property type="component" value="Unassembled WGS sequence"/>
</dbReference>
<name>A0A6L9Y3B6_9MICO</name>
<protein>
    <submittedName>
        <fullName evidence="1">Uncharacterized protein</fullName>
    </submittedName>
</protein>
<evidence type="ECO:0000313" key="2">
    <source>
        <dbReference type="Proteomes" id="UP000474967"/>
    </source>
</evidence>
<proteinExistence type="predicted"/>
<dbReference type="EMBL" id="JAAGWY010000005">
    <property type="protein sequence ID" value="NEN07758.1"/>
    <property type="molecule type" value="Genomic_DNA"/>
</dbReference>
<dbReference type="AlphaFoldDB" id="A0A6L9Y3B6"/>
<organism evidence="1 2">
    <name type="scientific">Leifsonia tongyongensis</name>
    <dbReference type="NCBI Taxonomy" id="1268043"/>
    <lineage>
        <taxon>Bacteria</taxon>
        <taxon>Bacillati</taxon>
        <taxon>Actinomycetota</taxon>
        <taxon>Actinomycetes</taxon>
        <taxon>Micrococcales</taxon>
        <taxon>Microbacteriaceae</taxon>
        <taxon>Leifsonia</taxon>
    </lineage>
</organism>
<sequence>MTKPTQEEIDAFVEECLELARRIRYCLSADADDRDDDSAFEEPTIDEMERAFLYPVDELEDAIVAWWNETGQSDRTYLGTIEEIRERVQTRGWQPHVHPKWMWNNRPHWFDTFR</sequence>
<comment type="caution">
    <text evidence="1">The sequence shown here is derived from an EMBL/GenBank/DDBJ whole genome shotgun (WGS) entry which is preliminary data.</text>
</comment>
<reference evidence="1 2" key="1">
    <citation type="journal article" date="2014" name="J. Microbiol.">
        <title>Diaminobutyricibacter tongyongensis gen. nov., sp. nov. and Homoserinibacter gongjuensis gen. nov., sp. nov. belong to the family Microbacteriaceae.</title>
        <authorList>
            <person name="Kim S.J."/>
            <person name="Ahn J.H."/>
            <person name="Weon H.Y."/>
            <person name="Hamada M."/>
            <person name="Suzuki K."/>
            <person name="Kwon S.W."/>
        </authorList>
    </citation>
    <scope>NUCLEOTIDE SEQUENCE [LARGE SCALE GENOMIC DNA]</scope>
    <source>
        <strain evidence="1 2">NBRC 108724</strain>
    </source>
</reference>
<evidence type="ECO:0000313" key="1">
    <source>
        <dbReference type="EMBL" id="NEN07758.1"/>
    </source>
</evidence>
<dbReference type="RefSeq" id="WP_163291249.1">
    <property type="nucleotide sequence ID" value="NZ_JAAGWY010000005.1"/>
</dbReference>
<accession>A0A6L9Y3B6</accession>
<keyword evidence="2" id="KW-1185">Reference proteome</keyword>